<comment type="caution">
    <text evidence="1">The sequence shown here is derived from an EMBL/GenBank/DDBJ whole genome shotgun (WGS) entry which is preliminary data.</text>
</comment>
<sequence>MALAAPLTSALAADTPDIKITWGGYIKLDALASRFSDSAVAQGSGRDFYVPNSVAVVAPPTAESGHTYLDSHAKETRLFIKADSVIQDHKVGAYVEMDFLVNPGAGNETVTNAYNPGLRRAYITFDNWLVGQDWSTFQNVAALPEGLDFIGPTEGTVFVRQPMIRYSWNNLQIALENPETTVAVNAGTAFANTDDNSVPDLVMRYNLKAGGAGDYAFATVIRQLADRGTVGGARANSTGYGGTISGKIPVLGSDDVRFMVSGGSGIGRYLAINTVGDAVLDGAGDIQRLKVINGFVAYRHAWNEQWRSSIALSALKASNNANLGGVITERAQSASVNLLYSPIPKLTVGSELRYAKRTTMAGNDGTLSRLQFSAKYAF</sequence>
<dbReference type="SUPFAM" id="SSF56935">
    <property type="entry name" value="Porins"/>
    <property type="match status" value="1"/>
</dbReference>
<dbReference type="AlphaFoldDB" id="A0A2T5MGX1"/>
<accession>A0A2T5MGX1</accession>
<evidence type="ECO:0000313" key="1">
    <source>
        <dbReference type="EMBL" id="PTU31831.1"/>
    </source>
</evidence>
<gene>
    <name evidence="1" type="ORF">CJD38_10495</name>
</gene>
<dbReference type="EMBL" id="QANS01000003">
    <property type="protein sequence ID" value="PTU31831.1"/>
    <property type="molecule type" value="Genomic_DNA"/>
</dbReference>
<evidence type="ECO:0000313" key="2">
    <source>
        <dbReference type="Proteomes" id="UP000244248"/>
    </source>
</evidence>
<name>A0A2T5MGX1_9GAMM</name>
<dbReference type="Pfam" id="PF19577">
    <property type="entry name" value="DcaP"/>
    <property type="match status" value="1"/>
</dbReference>
<dbReference type="OrthoDB" id="190887at2"/>
<dbReference type="Proteomes" id="UP000244248">
    <property type="component" value="Unassembled WGS sequence"/>
</dbReference>
<proteinExistence type="predicted"/>
<protein>
    <recommendedName>
        <fullName evidence="3">Porin</fullName>
    </recommendedName>
</protein>
<keyword evidence="2" id="KW-1185">Reference proteome</keyword>
<reference evidence="1 2" key="1">
    <citation type="submission" date="2018-04" db="EMBL/GenBank/DDBJ databases">
        <title>Novel species isolated from glacier.</title>
        <authorList>
            <person name="Liu Q."/>
            <person name="Xin Y.-H."/>
        </authorList>
    </citation>
    <scope>NUCLEOTIDE SEQUENCE [LARGE SCALE GENOMIC DNA]</scope>
    <source>
        <strain evidence="1 2">GT1R17</strain>
    </source>
</reference>
<dbReference type="InterPro" id="IPR045748">
    <property type="entry name" value="DcaP"/>
</dbReference>
<organism evidence="1 2">
    <name type="scientific">Stenotrophobium rhamnosiphilum</name>
    <dbReference type="NCBI Taxonomy" id="2029166"/>
    <lineage>
        <taxon>Bacteria</taxon>
        <taxon>Pseudomonadati</taxon>
        <taxon>Pseudomonadota</taxon>
        <taxon>Gammaproteobacteria</taxon>
        <taxon>Nevskiales</taxon>
        <taxon>Nevskiaceae</taxon>
        <taxon>Stenotrophobium</taxon>
    </lineage>
</organism>
<evidence type="ECO:0008006" key="3">
    <source>
        <dbReference type="Google" id="ProtNLM"/>
    </source>
</evidence>